<name>A0A095ULB3_9GAMM</name>
<evidence type="ECO:0008006" key="3">
    <source>
        <dbReference type="Google" id="ProtNLM"/>
    </source>
</evidence>
<dbReference type="Proteomes" id="UP000029577">
    <property type="component" value="Unassembled WGS sequence"/>
</dbReference>
<dbReference type="AlphaFoldDB" id="A0A095ULB3"/>
<dbReference type="RefSeq" id="WP_038018813.1">
    <property type="nucleotide sequence ID" value="NZ_JPKR02000004.1"/>
</dbReference>
<comment type="caution">
    <text evidence="1">The sequence shown here is derived from an EMBL/GenBank/DDBJ whole genome shotgun (WGS) entry which is preliminary data.</text>
</comment>
<evidence type="ECO:0000313" key="2">
    <source>
        <dbReference type="Proteomes" id="UP000029577"/>
    </source>
</evidence>
<dbReference type="EMBL" id="JPKR02000004">
    <property type="protein sequence ID" value="KGD75238.1"/>
    <property type="molecule type" value="Genomic_DNA"/>
</dbReference>
<accession>A0A095ULB3</accession>
<dbReference type="eggNOG" id="ENOG5033DHS">
    <property type="taxonomic scope" value="Bacteria"/>
</dbReference>
<gene>
    <name evidence="1" type="ORF">HA49_08325</name>
</gene>
<reference evidence="1" key="1">
    <citation type="submission" date="2014-12" db="EMBL/GenBank/DDBJ databases">
        <title>The draft genome of the Tatumella morbirosei type strain, LMG23360T isolated from pineapple rot.</title>
        <authorList>
            <person name="Smits T.H."/>
            <person name="Palmer M."/>
            <person name="Venter S.N."/>
            <person name="Duffy B."/>
            <person name="Steenkamp E.T."/>
            <person name="Chan W.Y."/>
            <person name="Coutinho T.A."/>
            <person name="Coetzee M.P."/>
            <person name="De Maayer P."/>
        </authorList>
    </citation>
    <scope>NUCLEOTIDE SEQUENCE [LARGE SCALE GENOMIC DNA]</scope>
    <source>
        <strain evidence="1">LMG 23360</strain>
    </source>
</reference>
<sequence length="68" mass="7782">MTHADPLDQASELEHQQLLVAMANRPLPKPFTGKCLNCDATIDKGHYCDSYCREDAEKHERAAKFKRH</sequence>
<dbReference type="STRING" id="642227.HA49_08325"/>
<protein>
    <recommendedName>
        <fullName evidence="3">DUF2116 family Zn-ribbon domain-containing protein</fullName>
    </recommendedName>
</protein>
<organism evidence="1 2">
    <name type="scientific">Tatumella morbirosei</name>
    <dbReference type="NCBI Taxonomy" id="642227"/>
    <lineage>
        <taxon>Bacteria</taxon>
        <taxon>Pseudomonadati</taxon>
        <taxon>Pseudomonadota</taxon>
        <taxon>Gammaproteobacteria</taxon>
        <taxon>Enterobacterales</taxon>
        <taxon>Erwiniaceae</taxon>
        <taxon>Tatumella</taxon>
    </lineage>
</organism>
<dbReference type="OrthoDB" id="6271876at2"/>
<keyword evidence="2" id="KW-1185">Reference proteome</keyword>
<proteinExistence type="predicted"/>
<evidence type="ECO:0000313" key="1">
    <source>
        <dbReference type="EMBL" id="KGD75238.1"/>
    </source>
</evidence>